<sequence length="258" mass="29467">MIKQISNNYVNNNKFLTKKNIKTIIISFFLLLLYVLLDVVFISGDYNIQLYTTGIHGLCDAIAKILMQTNDEWKNNPSFNGWFVAILFGLINLLLFIFIAFPKLDFKFSINSLINTIFFVLLFFILTPLINKPNGSLNFFKNCFGLIKPNSGFRLTFIRVLIVGFFSGLITSSCIKIGSSSGGIDIIAKYLSIYKQKSISLYINILNYSIAIFSVLFVYLYKNEFNLDSLILTCVKLIINSCVIYFVLDKLDSNKKIF</sequence>
<dbReference type="Proteomes" id="UP001221763">
    <property type="component" value="Unassembled WGS sequence"/>
</dbReference>
<keyword evidence="3 6" id="KW-0812">Transmembrane</keyword>
<evidence type="ECO:0000256" key="2">
    <source>
        <dbReference type="ARBA" id="ARBA00022475"/>
    </source>
</evidence>
<evidence type="ECO:0000256" key="3">
    <source>
        <dbReference type="ARBA" id="ARBA00022692"/>
    </source>
</evidence>
<organism evidence="7 8">
    <name type="scientific">Columbia Basin potato purple top phytoplasma</name>
    <dbReference type="NCBI Taxonomy" id="307134"/>
    <lineage>
        <taxon>Bacteria</taxon>
        <taxon>Bacillati</taxon>
        <taxon>Mycoplasmatota</taxon>
        <taxon>Mollicutes</taxon>
        <taxon>Acholeplasmatales</taxon>
        <taxon>Acholeplasmataceae</taxon>
        <taxon>Candidatus Phytoplasma</taxon>
        <taxon>16SrVI (Clover proliferation group)</taxon>
    </lineage>
</organism>
<evidence type="ECO:0000313" key="8">
    <source>
        <dbReference type="Proteomes" id="UP001221763"/>
    </source>
</evidence>
<evidence type="ECO:0000313" key="7">
    <source>
        <dbReference type="EMBL" id="MDC9031795.1"/>
    </source>
</evidence>
<dbReference type="PANTHER" id="PTHR33545:SF5">
    <property type="entry name" value="UPF0750 MEMBRANE PROTEIN YITT"/>
    <property type="match status" value="1"/>
</dbReference>
<dbReference type="Pfam" id="PF02588">
    <property type="entry name" value="YitT_membrane"/>
    <property type="match status" value="1"/>
</dbReference>
<feature type="transmembrane region" description="Helical" evidence="6">
    <location>
        <begin position="199"/>
        <end position="221"/>
    </location>
</feature>
<dbReference type="RefSeq" id="WP_273585034.1">
    <property type="nucleotide sequence ID" value="NZ_JANHJP010000001.1"/>
</dbReference>
<feature type="transmembrane region" description="Helical" evidence="6">
    <location>
        <begin position="227"/>
        <end position="248"/>
    </location>
</feature>
<name>A0ABT5L7W1_9MOLU</name>
<dbReference type="EMBL" id="JANHJP010000001">
    <property type="protein sequence ID" value="MDC9031795.1"/>
    <property type="molecule type" value="Genomic_DNA"/>
</dbReference>
<feature type="transmembrane region" description="Helical" evidence="6">
    <location>
        <begin position="113"/>
        <end position="130"/>
    </location>
</feature>
<feature type="transmembrane region" description="Helical" evidence="6">
    <location>
        <begin position="21"/>
        <end position="42"/>
    </location>
</feature>
<evidence type="ECO:0000256" key="1">
    <source>
        <dbReference type="ARBA" id="ARBA00004651"/>
    </source>
</evidence>
<evidence type="ECO:0000256" key="6">
    <source>
        <dbReference type="SAM" id="Phobius"/>
    </source>
</evidence>
<feature type="transmembrane region" description="Helical" evidence="6">
    <location>
        <begin position="82"/>
        <end position="101"/>
    </location>
</feature>
<keyword evidence="4 6" id="KW-1133">Transmembrane helix</keyword>
<keyword evidence="8" id="KW-1185">Reference proteome</keyword>
<keyword evidence="2" id="KW-1003">Cell membrane</keyword>
<comment type="subcellular location">
    <subcellularLocation>
        <location evidence="1">Cell membrane</location>
        <topology evidence="1">Multi-pass membrane protein</topology>
    </subcellularLocation>
</comment>
<gene>
    <name evidence="7" type="ORF">M8044_000014</name>
</gene>
<protein>
    <submittedName>
        <fullName evidence="7">YitT family protein</fullName>
    </submittedName>
</protein>
<dbReference type="InterPro" id="IPR003740">
    <property type="entry name" value="YitT"/>
</dbReference>
<accession>A0ABT5L7W1</accession>
<evidence type="ECO:0000256" key="4">
    <source>
        <dbReference type="ARBA" id="ARBA00022989"/>
    </source>
</evidence>
<feature type="transmembrane region" description="Helical" evidence="6">
    <location>
        <begin position="157"/>
        <end position="178"/>
    </location>
</feature>
<dbReference type="PANTHER" id="PTHR33545">
    <property type="entry name" value="UPF0750 MEMBRANE PROTEIN YITT-RELATED"/>
    <property type="match status" value="1"/>
</dbReference>
<dbReference type="InterPro" id="IPR051461">
    <property type="entry name" value="UPF0750_membrane"/>
</dbReference>
<keyword evidence="5 6" id="KW-0472">Membrane</keyword>
<comment type="caution">
    <text evidence="7">The sequence shown here is derived from an EMBL/GenBank/DDBJ whole genome shotgun (WGS) entry which is preliminary data.</text>
</comment>
<reference evidence="7 8" key="1">
    <citation type="journal article" date="2023" name="Plant">
        <title>Draft Genome Sequence Resource of CBPPT1, a 'Candidatus Phytoplasma trifolii'-Related Strain Associated with Potato Purple Top Disease in the Columbia Basin, U.S.A.</title>
        <authorList>
            <person name="Wei W."/>
            <person name="Shao J."/>
            <person name="Bottner-Parker K.D."/>
            <person name="Zhao Y."/>
        </authorList>
    </citation>
    <scope>NUCLEOTIDE SEQUENCE [LARGE SCALE GENOMIC DNA]</scope>
    <source>
        <strain evidence="7 8">CBPPT1</strain>
    </source>
</reference>
<evidence type="ECO:0000256" key="5">
    <source>
        <dbReference type="ARBA" id="ARBA00023136"/>
    </source>
</evidence>
<proteinExistence type="predicted"/>